<evidence type="ECO:0000313" key="2">
    <source>
        <dbReference type="EMBL" id="QIM17887.1"/>
    </source>
</evidence>
<evidence type="ECO:0000313" key="3">
    <source>
        <dbReference type="Proteomes" id="UP000503441"/>
    </source>
</evidence>
<reference evidence="2 3" key="1">
    <citation type="submission" date="2020-03" db="EMBL/GenBank/DDBJ databases">
        <title>Leucobacter sp. nov., isolated from beetles.</title>
        <authorList>
            <person name="Hyun D.-W."/>
            <person name="Bae J.-W."/>
        </authorList>
    </citation>
    <scope>NUCLEOTIDE SEQUENCE [LARGE SCALE GENOMIC DNA]</scope>
    <source>
        <strain evidence="2 3">HDW9A</strain>
    </source>
</reference>
<gene>
    <name evidence="2" type="ORF">G7066_02850</name>
</gene>
<organism evidence="2 3">
    <name type="scientific">Leucobacter coleopterorum</name>
    <dbReference type="NCBI Taxonomy" id="2714933"/>
    <lineage>
        <taxon>Bacteria</taxon>
        <taxon>Bacillati</taxon>
        <taxon>Actinomycetota</taxon>
        <taxon>Actinomycetes</taxon>
        <taxon>Micrococcales</taxon>
        <taxon>Microbacteriaceae</taxon>
        <taxon>Leucobacter</taxon>
    </lineage>
</organism>
<name>A0ABX6JY62_9MICO</name>
<feature type="domain" description="DUF7927" evidence="1">
    <location>
        <begin position="202"/>
        <end position="284"/>
    </location>
</feature>
<sequence length="285" mass="29768">MAPMLLTESDLTVDNMAFLSAGAGTAAGTFSYSIDPRFQGGYKLQIDTNGDGVFTDPADRTIQLGADGSGSYEYDFDGLDGLGSRISDCTVMNSRILFDVAGEVHILQQDVEGRSPGIELVRTNGSGAPNDVIRWNDTNLSTAGRVNVTPQLDGRAGVASTGGVHGWPYAVNSWGDVRTMDDWAETSLNVTTGELAVGGQCLTVSKTSDATADTRPGDTVNYVVTATNTGSQDFTIATPAAVTDDLTSVLENGRYNDDAVADRTGTLGFATPKLSWTGALASGRA</sequence>
<dbReference type="EMBL" id="CP049933">
    <property type="protein sequence ID" value="QIM17887.1"/>
    <property type="molecule type" value="Genomic_DNA"/>
</dbReference>
<evidence type="ECO:0000259" key="1">
    <source>
        <dbReference type="Pfam" id="PF25549"/>
    </source>
</evidence>
<proteinExistence type="predicted"/>
<dbReference type="Proteomes" id="UP000503441">
    <property type="component" value="Chromosome"/>
</dbReference>
<accession>A0ABX6JY62</accession>
<dbReference type="RefSeq" id="WP_166328870.1">
    <property type="nucleotide sequence ID" value="NZ_CP049933.1"/>
</dbReference>
<keyword evidence="3" id="KW-1185">Reference proteome</keyword>
<protein>
    <recommendedName>
        <fullName evidence="1">DUF7927 domain-containing protein</fullName>
    </recommendedName>
</protein>
<dbReference type="InterPro" id="IPR057687">
    <property type="entry name" value="DUF7927"/>
</dbReference>
<dbReference type="Pfam" id="PF25549">
    <property type="entry name" value="DUF7927"/>
    <property type="match status" value="1"/>
</dbReference>